<dbReference type="InterPro" id="IPR020904">
    <property type="entry name" value="Sc_DH/Rdtase_CS"/>
</dbReference>
<evidence type="ECO:0000256" key="2">
    <source>
        <dbReference type="ARBA" id="ARBA00022857"/>
    </source>
</evidence>
<evidence type="ECO:0000259" key="4">
    <source>
        <dbReference type="Pfam" id="PF01965"/>
    </source>
</evidence>
<sequence length="623" mass="68110">MARHQYSSALLTIGTSFQNLVYPPGLSRLPSTRMVLVNANHLTGQSHTRRVSFLTPDVSGALRPCIMVPVLQRALKRRASVLAIDVSLHYYYLRQTFATSSSTPPIYTNFISQTYFLHITMPGKILDFECAVITGGAGGLGYAMAEYFISQNKKVILVGRTESKLAVASKKLSNAPYYVLDTGNVDDIPSFAKKVLSEHPEVDCLINNAGVQRPLEVQNLALDKADNEININIRGPVHLATAFLDHLKSKKLGVIINVSSVLGFVPYSIINPIYNSTKAFVHFWTETQRVQLKNTSVRVVEIVPPSVGTDLHRERENPDDNKKHLGATNSLTVEEFMDDLVKGLKADQDVISAGMGIALVKKWDDAFREPFNGAAEKYQPNINQNIIANMSKQILVVFTSHTQLIGSDHPTGYYLPEIAHPYYILKDAGYTLVAASPKGGKAPLDQSSVEAFKSDPDSVKFLNDSTAQDWVSNTKPLSEFSASSVSDFDAIFYPGGHGPCFDLPVDKTSQELIKAFYEAGKPTSAVCHAPAVFTDVKLSDGSYLVNGKTVTCFTNEEEEQAGLTKAIPWLVESRLVERGAKFEKTQPWGEKVVVDRNGGLLISGQNPASAAGVGKEILAALRA</sequence>
<dbReference type="Gene3D" id="3.40.50.720">
    <property type="entry name" value="NAD(P)-binding Rossmann-like Domain"/>
    <property type="match status" value="1"/>
</dbReference>
<dbReference type="HOGENOM" id="CLU_438809_0_0_1"/>
<dbReference type="OrthoDB" id="37659at2759"/>
<dbReference type="RefSeq" id="XP_012190246.1">
    <property type="nucleotide sequence ID" value="XM_012334856.1"/>
</dbReference>
<dbReference type="PANTHER" id="PTHR44169">
    <property type="entry name" value="NADPH-DEPENDENT 1-ACYLDIHYDROXYACETONE PHOSPHATE REDUCTASE"/>
    <property type="match status" value="1"/>
</dbReference>
<evidence type="ECO:0000256" key="1">
    <source>
        <dbReference type="ARBA" id="ARBA00006484"/>
    </source>
</evidence>
<accession>R9P5Q6</accession>
<evidence type="ECO:0000313" key="5">
    <source>
        <dbReference type="EMBL" id="GAC96659.1"/>
    </source>
</evidence>
<dbReference type="Pfam" id="PF00106">
    <property type="entry name" value="adh_short"/>
    <property type="match status" value="1"/>
</dbReference>
<dbReference type="InterPro" id="IPR002818">
    <property type="entry name" value="DJ-1/PfpI"/>
</dbReference>
<dbReference type="PROSITE" id="PS00061">
    <property type="entry name" value="ADH_SHORT"/>
    <property type="match status" value="1"/>
</dbReference>
<dbReference type="eggNOG" id="KOG1014">
    <property type="taxonomic scope" value="Eukaryota"/>
</dbReference>
<name>R9P5Q6_PSEHS</name>
<dbReference type="CDD" id="cd05370">
    <property type="entry name" value="SDR_c2"/>
    <property type="match status" value="1"/>
</dbReference>
<dbReference type="GO" id="GO:0005811">
    <property type="term" value="C:lipid droplet"/>
    <property type="evidence" value="ECO:0007669"/>
    <property type="project" value="TreeGrafter"/>
</dbReference>
<evidence type="ECO:0000256" key="3">
    <source>
        <dbReference type="ARBA" id="ARBA00023002"/>
    </source>
</evidence>
<comment type="similarity">
    <text evidence="1">Belongs to the short-chain dehydrogenases/reductases (SDR) family.</text>
</comment>
<dbReference type="EMBL" id="DF238805">
    <property type="protein sequence ID" value="GAC96659.1"/>
    <property type="molecule type" value="Genomic_DNA"/>
</dbReference>
<keyword evidence="2" id="KW-0521">NADP</keyword>
<dbReference type="GO" id="GO:0005783">
    <property type="term" value="C:endoplasmic reticulum"/>
    <property type="evidence" value="ECO:0007669"/>
    <property type="project" value="TreeGrafter"/>
</dbReference>
<dbReference type="CDD" id="cd03141">
    <property type="entry name" value="GATase1_Hsp31_like"/>
    <property type="match status" value="1"/>
</dbReference>
<keyword evidence="3" id="KW-0560">Oxidoreductase</keyword>
<dbReference type="AlphaFoldDB" id="R9P5Q6"/>
<dbReference type="SUPFAM" id="SSF52317">
    <property type="entry name" value="Class I glutamine amidotransferase-like"/>
    <property type="match status" value="1"/>
</dbReference>
<dbReference type="PRINTS" id="PR00081">
    <property type="entry name" value="GDHRDH"/>
</dbReference>
<dbReference type="Pfam" id="PF01965">
    <property type="entry name" value="DJ-1_PfpI"/>
    <property type="match status" value="1"/>
</dbReference>
<dbReference type="STRING" id="1305764.R9P5Q6"/>
<reference evidence="6" key="1">
    <citation type="journal article" date="2013" name="Genome Announc.">
        <title>Draft genome sequence of the basidiomycetous yeast-like fungus Pseudozyma hubeiensis SY62, which produces an abundant amount of the biosurfactant mannosylerythritol lipids.</title>
        <authorList>
            <person name="Konishi M."/>
            <person name="Hatada Y."/>
            <person name="Horiuchi J."/>
        </authorList>
    </citation>
    <scope>NUCLEOTIDE SEQUENCE [LARGE SCALE GENOMIC DNA]</scope>
    <source>
        <strain evidence="6">SY62</strain>
    </source>
</reference>
<dbReference type="PANTHER" id="PTHR44169:SF14">
    <property type="entry name" value="PROTEIN DLTE"/>
    <property type="match status" value="1"/>
</dbReference>
<dbReference type="GeneID" id="24109525"/>
<dbReference type="InterPro" id="IPR036291">
    <property type="entry name" value="NAD(P)-bd_dom_sf"/>
</dbReference>
<protein>
    <submittedName>
        <fullName evidence="5">Short-chain dehydrogenase/oxidoreductase</fullName>
    </submittedName>
</protein>
<dbReference type="SUPFAM" id="SSF51735">
    <property type="entry name" value="NAD(P)-binding Rossmann-fold domains"/>
    <property type="match status" value="1"/>
</dbReference>
<organism evidence="5 6">
    <name type="scientific">Pseudozyma hubeiensis (strain SY62)</name>
    <name type="common">Yeast</name>
    <dbReference type="NCBI Taxonomy" id="1305764"/>
    <lineage>
        <taxon>Eukaryota</taxon>
        <taxon>Fungi</taxon>
        <taxon>Dikarya</taxon>
        <taxon>Basidiomycota</taxon>
        <taxon>Ustilaginomycotina</taxon>
        <taxon>Ustilaginomycetes</taxon>
        <taxon>Ustilaginales</taxon>
        <taxon>Ustilaginaceae</taxon>
        <taxon>Pseudozyma</taxon>
    </lineage>
</organism>
<proteinExistence type="inferred from homology"/>
<dbReference type="Gene3D" id="3.40.50.880">
    <property type="match status" value="1"/>
</dbReference>
<dbReference type="GO" id="GO:0000140">
    <property type="term" value="F:acylglycerone-phosphate reductase (NADP+) activity"/>
    <property type="evidence" value="ECO:0007669"/>
    <property type="project" value="TreeGrafter"/>
</dbReference>
<dbReference type="InterPro" id="IPR002347">
    <property type="entry name" value="SDR_fam"/>
</dbReference>
<gene>
    <name evidence="5" type="ORF">PHSY_004242</name>
</gene>
<dbReference type="Proteomes" id="UP000014071">
    <property type="component" value="Unassembled WGS sequence"/>
</dbReference>
<dbReference type="GO" id="GO:0006654">
    <property type="term" value="P:phosphatidic acid biosynthetic process"/>
    <property type="evidence" value="ECO:0007669"/>
    <property type="project" value="TreeGrafter"/>
</dbReference>
<dbReference type="InterPro" id="IPR029062">
    <property type="entry name" value="Class_I_gatase-like"/>
</dbReference>
<dbReference type="GO" id="GO:0004806">
    <property type="term" value="F:triacylglycerol lipase activity"/>
    <property type="evidence" value="ECO:0007669"/>
    <property type="project" value="TreeGrafter"/>
</dbReference>
<dbReference type="GO" id="GO:0019433">
    <property type="term" value="P:triglyceride catabolic process"/>
    <property type="evidence" value="ECO:0007669"/>
    <property type="project" value="TreeGrafter"/>
</dbReference>
<dbReference type="PRINTS" id="PR00080">
    <property type="entry name" value="SDRFAMILY"/>
</dbReference>
<feature type="domain" description="DJ-1/PfpI" evidence="4">
    <location>
        <begin position="417"/>
        <end position="618"/>
    </location>
</feature>
<evidence type="ECO:0000313" key="6">
    <source>
        <dbReference type="Proteomes" id="UP000014071"/>
    </source>
</evidence>
<keyword evidence="6" id="KW-1185">Reference proteome</keyword>